<evidence type="ECO:0008006" key="3">
    <source>
        <dbReference type="Google" id="ProtNLM"/>
    </source>
</evidence>
<accession>A0A2B7YGE3</accession>
<dbReference type="STRING" id="1447883.A0A2B7YGE3"/>
<dbReference type="PANTHER" id="PTHR39401:SF1">
    <property type="entry name" value="SNOAL-LIKE DOMAIN-CONTAINING PROTEIN"/>
    <property type="match status" value="1"/>
</dbReference>
<dbReference type="Proteomes" id="UP000224634">
    <property type="component" value="Unassembled WGS sequence"/>
</dbReference>
<dbReference type="SUPFAM" id="SSF54427">
    <property type="entry name" value="NTF2-like"/>
    <property type="match status" value="1"/>
</dbReference>
<dbReference type="OrthoDB" id="3468019at2759"/>
<sequence>MESNISSWFKAFYAVSDDGTAHDKYPNFFTPDAKLIMGDKVAVGRDEILTTRKNMWASVSSRHHTYTYFTSPEAPNTYMLAGHVKYGFKDGKKGETDWVAKAEFEEEEEGGKERRLLFYQVFLNAGKR</sequence>
<dbReference type="EMBL" id="PDNA01000042">
    <property type="protein sequence ID" value="PGH20101.1"/>
    <property type="molecule type" value="Genomic_DNA"/>
</dbReference>
<dbReference type="Gene3D" id="3.10.450.50">
    <property type="match status" value="1"/>
</dbReference>
<evidence type="ECO:0000313" key="1">
    <source>
        <dbReference type="EMBL" id="PGH20101.1"/>
    </source>
</evidence>
<reference evidence="1 2" key="1">
    <citation type="submission" date="2017-10" db="EMBL/GenBank/DDBJ databases">
        <title>Comparative genomics in systemic dimorphic fungi from Ajellomycetaceae.</title>
        <authorList>
            <person name="Munoz J.F."/>
            <person name="Mcewen J.G."/>
            <person name="Clay O.K."/>
            <person name="Cuomo C.A."/>
        </authorList>
    </citation>
    <scope>NUCLEOTIDE SEQUENCE [LARGE SCALE GENOMIC DNA]</scope>
    <source>
        <strain evidence="1 2">UAMH7299</strain>
    </source>
</reference>
<gene>
    <name evidence="1" type="ORF">AJ80_03669</name>
</gene>
<proteinExistence type="predicted"/>
<dbReference type="AlphaFoldDB" id="A0A2B7YGE3"/>
<comment type="caution">
    <text evidence="1">The sequence shown here is derived from an EMBL/GenBank/DDBJ whole genome shotgun (WGS) entry which is preliminary data.</text>
</comment>
<dbReference type="PANTHER" id="PTHR39401">
    <property type="entry name" value="SNOAL-LIKE DOMAIN-CONTAINING PROTEIN"/>
    <property type="match status" value="1"/>
</dbReference>
<organism evidence="1 2">
    <name type="scientific">Polytolypa hystricis (strain UAMH7299)</name>
    <dbReference type="NCBI Taxonomy" id="1447883"/>
    <lineage>
        <taxon>Eukaryota</taxon>
        <taxon>Fungi</taxon>
        <taxon>Dikarya</taxon>
        <taxon>Ascomycota</taxon>
        <taxon>Pezizomycotina</taxon>
        <taxon>Eurotiomycetes</taxon>
        <taxon>Eurotiomycetidae</taxon>
        <taxon>Onygenales</taxon>
        <taxon>Onygenales incertae sedis</taxon>
        <taxon>Polytolypa</taxon>
    </lineage>
</organism>
<dbReference type="InterPro" id="IPR032710">
    <property type="entry name" value="NTF2-like_dom_sf"/>
</dbReference>
<keyword evidence="2" id="KW-1185">Reference proteome</keyword>
<name>A0A2B7YGE3_POLH7</name>
<evidence type="ECO:0000313" key="2">
    <source>
        <dbReference type="Proteomes" id="UP000224634"/>
    </source>
</evidence>
<protein>
    <recommendedName>
        <fullName evidence="3">SnoaL-like domain-containing protein</fullName>
    </recommendedName>
</protein>